<dbReference type="PANTHER" id="PTHR14240">
    <property type="entry name" value="RETINITIS PIGMENTOSA GTPASE REGULATOR-INTERACTING PROTEIN"/>
    <property type="match status" value="1"/>
</dbReference>
<feature type="coiled-coil region" evidence="1">
    <location>
        <begin position="145"/>
        <end position="172"/>
    </location>
</feature>
<evidence type="ECO:0000256" key="1">
    <source>
        <dbReference type="SAM" id="Coils"/>
    </source>
</evidence>
<dbReference type="InterPro" id="IPR031139">
    <property type="entry name" value="RPGRIP1_fam"/>
</dbReference>
<sequence length="489" mass="56474">MVKLKRFRRTFEGIPVSDERFLELQGEIHRLKKELHSKDEQQKLLLVKVHRAQETAKKNLRTGVEQGLHTLRDRNAVMGFLLQQNHAEERIHELELRLRECHKDTQRYLEFSRKSKAEAESLKKKLDASVRASRRERAPAPLDVSRRHEKMVNKLKAQILRLKEENKELRIRAPDGHVPDDSRDPTSARLEVVSVVVPNAPHNKVRKAPRHRQQEIEKNRVTQSLVSGGFGRANEQQSTSSATGRLLQEASEVQVERDSQELLQVTAQLMKTSEDLDRLKKKYERTSEELHQLKINHSKCLKKLQDTYSELTQERKVRQELEVEKKNISGELAAAQHLKSNLQQLRQQNLQLENENAELLNAALNVPRTNFAEIKGLREQLVEELKQRNLAVSNAAKLTTQLEECKRDLARLAVVEANWQYLKTELEAANKSVTTGNLKVAELETAKKLLQKQRLRLSKVSNLREWLSKNISNHLADRPFSSVEAARPE</sequence>
<keyword evidence="4" id="KW-1185">Reference proteome</keyword>
<protein>
    <submittedName>
        <fullName evidence="3">Uncharacterized protein</fullName>
    </submittedName>
</protein>
<dbReference type="AlphaFoldDB" id="A0ABD3I2P2"/>
<name>A0ABD3I2P2_9MARC</name>
<organism evidence="3 4">
    <name type="scientific">Riccia sorocarpa</name>
    <dbReference type="NCBI Taxonomy" id="122646"/>
    <lineage>
        <taxon>Eukaryota</taxon>
        <taxon>Viridiplantae</taxon>
        <taxon>Streptophyta</taxon>
        <taxon>Embryophyta</taxon>
        <taxon>Marchantiophyta</taxon>
        <taxon>Marchantiopsida</taxon>
        <taxon>Marchantiidae</taxon>
        <taxon>Marchantiales</taxon>
        <taxon>Ricciaceae</taxon>
        <taxon>Riccia</taxon>
    </lineage>
</organism>
<dbReference type="PANTHER" id="PTHR14240:SF1">
    <property type="entry name" value="PROTEIN FANTOM-RELATED"/>
    <property type="match status" value="1"/>
</dbReference>
<evidence type="ECO:0000256" key="2">
    <source>
        <dbReference type="SAM" id="MobiDB-lite"/>
    </source>
</evidence>
<keyword evidence="1" id="KW-0175">Coiled coil</keyword>
<proteinExistence type="predicted"/>
<accession>A0ABD3I2P2</accession>
<reference evidence="3 4" key="1">
    <citation type="submission" date="2024-09" db="EMBL/GenBank/DDBJ databases">
        <title>Chromosome-scale assembly of Riccia sorocarpa.</title>
        <authorList>
            <person name="Paukszto L."/>
        </authorList>
    </citation>
    <scope>NUCLEOTIDE SEQUENCE [LARGE SCALE GENOMIC DNA]</scope>
    <source>
        <strain evidence="3">LP-2024</strain>
        <tissue evidence="3">Aerial parts of the thallus</tissue>
    </source>
</reference>
<dbReference type="Proteomes" id="UP001633002">
    <property type="component" value="Unassembled WGS sequence"/>
</dbReference>
<evidence type="ECO:0000313" key="4">
    <source>
        <dbReference type="Proteomes" id="UP001633002"/>
    </source>
</evidence>
<dbReference type="EMBL" id="JBJQOH010000002">
    <property type="protein sequence ID" value="KAL3697626.1"/>
    <property type="molecule type" value="Genomic_DNA"/>
</dbReference>
<feature type="coiled-coil region" evidence="1">
    <location>
        <begin position="262"/>
        <end position="365"/>
    </location>
</feature>
<comment type="caution">
    <text evidence="3">The sequence shown here is derived from an EMBL/GenBank/DDBJ whole genome shotgun (WGS) entry which is preliminary data.</text>
</comment>
<evidence type="ECO:0000313" key="3">
    <source>
        <dbReference type="EMBL" id="KAL3697626.1"/>
    </source>
</evidence>
<feature type="region of interest" description="Disordered" evidence="2">
    <location>
        <begin position="120"/>
        <end position="143"/>
    </location>
</feature>
<gene>
    <name evidence="3" type="ORF">R1sor_011702</name>
</gene>